<comment type="caution">
    <text evidence="2">The sequence shown here is derived from an EMBL/GenBank/DDBJ whole genome shotgun (WGS) entry which is preliminary data.</text>
</comment>
<keyword evidence="1" id="KW-0732">Signal</keyword>
<dbReference type="InterPro" id="IPR036785">
    <property type="entry name" value="YkyA-like_sf"/>
</dbReference>
<evidence type="ECO:0000313" key="3">
    <source>
        <dbReference type="Proteomes" id="UP000741863"/>
    </source>
</evidence>
<feature type="signal peptide" evidence="1">
    <location>
        <begin position="1"/>
        <end position="21"/>
    </location>
</feature>
<protein>
    <submittedName>
        <fullName evidence="2">ABC-type transporter Mla subunit MlaD</fullName>
    </submittedName>
</protein>
<dbReference type="RefSeq" id="WP_204699421.1">
    <property type="nucleotide sequence ID" value="NZ_JAFBEC010000014.1"/>
</dbReference>
<dbReference type="EMBL" id="JAFBEC010000014">
    <property type="protein sequence ID" value="MBM7634598.1"/>
    <property type="molecule type" value="Genomic_DNA"/>
</dbReference>
<dbReference type="InterPro" id="IPR019454">
    <property type="entry name" value="Lipoprot_YkyA-like"/>
</dbReference>
<keyword evidence="3" id="KW-1185">Reference proteome</keyword>
<evidence type="ECO:0000313" key="2">
    <source>
        <dbReference type="EMBL" id="MBM7634598.1"/>
    </source>
</evidence>
<dbReference type="SUPFAM" id="SSF140423">
    <property type="entry name" value="MW0975(SA0943)-like"/>
    <property type="match status" value="1"/>
</dbReference>
<reference evidence="2 3" key="1">
    <citation type="submission" date="2021-01" db="EMBL/GenBank/DDBJ databases">
        <title>Genomic Encyclopedia of Type Strains, Phase IV (KMG-IV): sequencing the most valuable type-strain genomes for metagenomic binning, comparative biology and taxonomic classification.</title>
        <authorList>
            <person name="Goeker M."/>
        </authorList>
    </citation>
    <scope>NUCLEOTIDE SEQUENCE [LARGE SCALE GENOMIC DNA]</scope>
    <source>
        <strain evidence="2 3">DSM 25540</strain>
    </source>
</reference>
<dbReference type="Proteomes" id="UP000741863">
    <property type="component" value="Unassembled WGS sequence"/>
</dbReference>
<dbReference type="Gene3D" id="1.20.120.570">
    <property type="entry name" value="YkyA-like"/>
    <property type="match status" value="1"/>
</dbReference>
<accession>A0ABS2PGN5</accession>
<gene>
    <name evidence="2" type="ORF">JOD17_003720</name>
</gene>
<sequence>MKKKVSVSGLALTLVLLSACTDSEETASAEDAGNAVDGIETYIQDFQTEAEQLLNVEEDLQLDFEEDLANDSEGALLEGTGQVASNLSDREDILQSLDSIHSQINQELNTIGQAIEHVDAEELPNDIEEFSVGLSDYGAELSQFIDEYRHNLSAQSEYFETLSSEEADFADITDGIENVNDTHRAMNANWYELEDALINMQEILANFEMPTPEEEGE</sequence>
<dbReference type="PROSITE" id="PS51257">
    <property type="entry name" value="PROKAR_LIPOPROTEIN"/>
    <property type="match status" value="1"/>
</dbReference>
<evidence type="ECO:0000256" key="1">
    <source>
        <dbReference type="SAM" id="SignalP"/>
    </source>
</evidence>
<name>A0ABS2PGN5_9BACL</name>
<dbReference type="Pfam" id="PF10368">
    <property type="entry name" value="YkyA"/>
    <property type="match status" value="1"/>
</dbReference>
<organism evidence="2 3">
    <name type="scientific">Geomicrobium sediminis</name>
    <dbReference type="NCBI Taxonomy" id="1347788"/>
    <lineage>
        <taxon>Bacteria</taxon>
        <taxon>Bacillati</taxon>
        <taxon>Bacillota</taxon>
        <taxon>Bacilli</taxon>
        <taxon>Bacillales</taxon>
        <taxon>Geomicrobium</taxon>
    </lineage>
</organism>
<feature type="chain" id="PRO_5046274543" evidence="1">
    <location>
        <begin position="22"/>
        <end position="217"/>
    </location>
</feature>
<proteinExistence type="predicted"/>